<accession>A0ABU1X1D4</accession>
<dbReference type="RefSeq" id="WP_310224340.1">
    <property type="nucleotide sequence ID" value="NZ_JAVDWV010000008.1"/>
</dbReference>
<reference evidence="1 2" key="1">
    <citation type="submission" date="2023-07" db="EMBL/GenBank/DDBJ databases">
        <title>Sorghum-associated microbial communities from plants grown in Nebraska, USA.</title>
        <authorList>
            <person name="Schachtman D."/>
        </authorList>
    </citation>
    <scope>NUCLEOTIDE SEQUENCE [LARGE SCALE GENOMIC DNA]</scope>
    <source>
        <strain evidence="1 2">4256</strain>
    </source>
</reference>
<gene>
    <name evidence="1" type="ORF">J2W40_002071</name>
</gene>
<name>A0ABU1X1D4_SPHXE</name>
<sequence length="249" mass="27757">MKPAARRRVEREIREIMREDGEHCSICRALFEHNSRTYGGTTKVGKSVLAGECCKIKVANVVLCGLYFDTRMDDLVGRLSLNKDSGAKAESVDVERAVNALHEIFAQRQSEGEVVARKAGLKDGKAKLFTQNTQWKSDDAAWFESHPDRSHRLRPLIGDEAQISGFSNNFAMPDRHVMQILVRQVEPGKRMRLPFGRNLDESIPDDETVLHALFDIVSGDAQEGSVISTEMMRAAIDRYQAAGAPGSKQ</sequence>
<protein>
    <submittedName>
        <fullName evidence="1">Uncharacterized protein</fullName>
    </submittedName>
</protein>
<dbReference type="EMBL" id="JAVDWV010000008">
    <property type="protein sequence ID" value="MDR7155249.1"/>
    <property type="molecule type" value="Genomic_DNA"/>
</dbReference>
<dbReference type="Proteomes" id="UP001267638">
    <property type="component" value="Unassembled WGS sequence"/>
</dbReference>
<evidence type="ECO:0000313" key="2">
    <source>
        <dbReference type="Proteomes" id="UP001267638"/>
    </source>
</evidence>
<proteinExistence type="predicted"/>
<organism evidence="1 2">
    <name type="scientific">Sphingobium xenophagum</name>
    <dbReference type="NCBI Taxonomy" id="121428"/>
    <lineage>
        <taxon>Bacteria</taxon>
        <taxon>Pseudomonadati</taxon>
        <taxon>Pseudomonadota</taxon>
        <taxon>Alphaproteobacteria</taxon>
        <taxon>Sphingomonadales</taxon>
        <taxon>Sphingomonadaceae</taxon>
        <taxon>Sphingobium</taxon>
    </lineage>
</organism>
<evidence type="ECO:0000313" key="1">
    <source>
        <dbReference type="EMBL" id="MDR7155249.1"/>
    </source>
</evidence>
<keyword evidence="2" id="KW-1185">Reference proteome</keyword>
<comment type="caution">
    <text evidence="1">The sequence shown here is derived from an EMBL/GenBank/DDBJ whole genome shotgun (WGS) entry which is preliminary data.</text>
</comment>